<reference evidence="11" key="1">
    <citation type="submission" date="2022-07" db="EMBL/GenBank/DDBJ databases">
        <title>Description and genome-wide analysis of Profundicola chukchiensis gen. nov., sp. nov., marine bacteria isolated from bottom sediments of the Chukchi Sea.</title>
        <authorList>
            <person name="Romanenko L."/>
            <person name="Otstavnykh N."/>
            <person name="Kurilenko V."/>
            <person name="Eremeev V."/>
            <person name="Velansky P."/>
            <person name="Mikhailov V."/>
            <person name="Isaeva M."/>
        </authorList>
    </citation>
    <scope>NUCLEOTIDE SEQUENCE</scope>
    <source>
        <strain evidence="11">KMM 9713</strain>
    </source>
</reference>
<dbReference type="InterPro" id="IPR027417">
    <property type="entry name" value="P-loop_NTPase"/>
</dbReference>
<dbReference type="SUPFAM" id="SSF48019">
    <property type="entry name" value="post-AAA+ oligomerization domain-like"/>
    <property type="match status" value="1"/>
</dbReference>
<feature type="domain" description="DNA polymerase III delta N-terminal" evidence="9">
    <location>
        <begin position="20"/>
        <end position="133"/>
    </location>
</feature>
<comment type="catalytic activity">
    <reaction evidence="8">
        <text>DNA(n) + a 2'-deoxyribonucleoside 5'-triphosphate = DNA(n+1) + diphosphate</text>
        <dbReference type="Rhea" id="RHEA:22508"/>
        <dbReference type="Rhea" id="RHEA-COMP:17339"/>
        <dbReference type="Rhea" id="RHEA-COMP:17340"/>
        <dbReference type="ChEBI" id="CHEBI:33019"/>
        <dbReference type="ChEBI" id="CHEBI:61560"/>
        <dbReference type="ChEBI" id="CHEBI:173112"/>
        <dbReference type="EC" id="2.7.7.7"/>
    </reaction>
</comment>
<evidence type="ECO:0000256" key="1">
    <source>
        <dbReference type="ARBA" id="ARBA00012417"/>
    </source>
</evidence>
<evidence type="ECO:0000259" key="10">
    <source>
        <dbReference type="Pfam" id="PF21694"/>
    </source>
</evidence>
<dbReference type="InterPro" id="IPR005790">
    <property type="entry name" value="DNA_polIII_delta"/>
</dbReference>
<keyword evidence="6" id="KW-0239">DNA-directed DNA polymerase</keyword>
<dbReference type="PANTHER" id="PTHR34388">
    <property type="entry name" value="DNA POLYMERASE III SUBUNIT DELTA"/>
    <property type="match status" value="1"/>
</dbReference>
<evidence type="ECO:0000256" key="5">
    <source>
        <dbReference type="ARBA" id="ARBA00022705"/>
    </source>
</evidence>
<dbReference type="GO" id="GO:0003677">
    <property type="term" value="F:DNA binding"/>
    <property type="evidence" value="ECO:0007669"/>
    <property type="project" value="InterPro"/>
</dbReference>
<dbReference type="GO" id="GO:0003887">
    <property type="term" value="F:DNA-directed DNA polymerase activity"/>
    <property type="evidence" value="ECO:0007669"/>
    <property type="project" value="UniProtKB-KW"/>
</dbReference>
<sequence length="336" mass="39001">MKEFESIRKDIKNRKFAPIYFLWGDEPYFIDAITEDLQKYVLKEEEKAFNEHIFYGNEIEMKDIVLQARQYPMMSDYQLIIVKEAQNLRKQLDHLSAYANDALASTILVFNFKFAKPDGRNSAIKAIKKNHILAESAKIRDYQLPPYIAKLAKSKGFDLEEKAKMLLAENIGQDLSRIHNEIDKLAVLLKNEKKITSELVEKYIGISKDYNNFELTKSFSEGNIKRSFEIIEYFGKNPKDNSIFATLAVMFRYFTHVMIYHALPDKNPAKVAAKLKINPYFVNEYQTAAKRYPLRKVTQIIGFLREADVKAKGVGASGSVTEEDLMRELVYKIYRL</sequence>
<dbReference type="PANTHER" id="PTHR34388:SF1">
    <property type="entry name" value="DNA POLYMERASE III SUBUNIT DELTA"/>
    <property type="match status" value="1"/>
</dbReference>
<proteinExistence type="inferred from homology"/>
<dbReference type="Gene3D" id="3.40.50.300">
    <property type="entry name" value="P-loop containing nucleotide triphosphate hydrolases"/>
    <property type="match status" value="1"/>
</dbReference>
<dbReference type="EC" id="2.7.7.7" evidence="1"/>
<dbReference type="GO" id="GO:0009360">
    <property type="term" value="C:DNA polymerase III complex"/>
    <property type="evidence" value="ECO:0007669"/>
    <property type="project" value="InterPro"/>
</dbReference>
<dbReference type="RefSeq" id="WP_304417544.1">
    <property type="nucleotide sequence ID" value="NZ_JANAIE010000007.1"/>
</dbReference>
<dbReference type="InterPro" id="IPR048466">
    <property type="entry name" value="DNA_pol3_delta-like_C"/>
</dbReference>
<dbReference type="InterPro" id="IPR008921">
    <property type="entry name" value="DNA_pol3_clamp-load_cplx_C"/>
</dbReference>
<evidence type="ECO:0000256" key="8">
    <source>
        <dbReference type="ARBA" id="ARBA00049244"/>
    </source>
</evidence>
<evidence type="ECO:0000256" key="3">
    <source>
        <dbReference type="ARBA" id="ARBA00022679"/>
    </source>
</evidence>
<keyword evidence="5" id="KW-0235">DNA replication</keyword>
<dbReference type="Pfam" id="PF06144">
    <property type="entry name" value="DNA_pol3_delta"/>
    <property type="match status" value="1"/>
</dbReference>
<evidence type="ECO:0000313" key="12">
    <source>
        <dbReference type="Proteomes" id="UP001152599"/>
    </source>
</evidence>
<dbReference type="EMBL" id="JANCMU010000002">
    <property type="protein sequence ID" value="MDG4945983.1"/>
    <property type="molecule type" value="Genomic_DNA"/>
</dbReference>
<keyword evidence="12" id="KW-1185">Reference proteome</keyword>
<gene>
    <name evidence="11" type="primary">holA</name>
    <name evidence="11" type="ORF">NMK71_06120</name>
</gene>
<keyword evidence="3 11" id="KW-0808">Transferase</keyword>
<evidence type="ECO:0000259" key="9">
    <source>
        <dbReference type="Pfam" id="PF06144"/>
    </source>
</evidence>
<protein>
    <recommendedName>
        <fullName evidence="2">DNA polymerase III subunit delta</fullName>
        <ecNumber evidence="1">2.7.7.7</ecNumber>
    </recommendedName>
</protein>
<evidence type="ECO:0000256" key="2">
    <source>
        <dbReference type="ARBA" id="ARBA00017703"/>
    </source>
</evidence>
<keyword evidence="4 11" id="KW-0548">Nucleotidyltransferase</keyword>
<dbReference type="Gene3D" id="1.20.272.10">
    <property type="match status" value="1"/>
</dbReference>
<evidence type="ECO:0000256" key="7">
    <source>
        <dbReference type="ARBA" id="ARBA00034754"/>
    </source>
</evidence>
<dbReference type="NCBIfam" id="TIGR01128">
    <property type="entry name" value="holA"/>
    <property type="match status" value="1"/>
</dbReference>
<comment type="caution">
    <text evidence="11">The sequence shown here is derived from an EMBL/GenBank/DDBJ whole genome shotgun (WGS) entry which is preliminary data.</text>
</comment>
<name>A0A9X4MW60_9FLAO</name>
<accession>A0A9X4MW60</accession>
<dbReference type="SUPFAM" id="SSF52540">
    <property type="entry name" value="P-loop containing nucleoside triphosphate hydrolases"/>
    <property type="match status" value="1"/>
</dbReference>
<dbReference type="GO" id="GO:0006261">
    <property type="term" value="P:DNA-templated DNA replication"/>
    <property type="evidence" value="ECO:0007669"/>
    <property type="project" value="TreeGrafter"/>
</dbReference>
<dbReference type="Proteomes" id="UP001152599">
    <property type="component" value="Unassembled WGS sequence"/>
</dbReference>
<evidence type="ECO:0000256" key="6">
    <source>
        <dbReference type="ARBA" id="ARBA00022932"/>
    </source>
</evidence>
<comment type="similarity">
    <text evidence="7">Belongs to the DNA polymerase HolA subunit family.</text>
</comment>
<dbReference type="AlphaFoldDB" id="A0A9X4MW60"/>
<dbReference type="Pfam" id="PF21694">
    <property type="entry name" value="DNA_pol3_delta_C"/>
    <property type="match status" value="1"/>
</dbReference>
<organism evidence="11 12">
    <name type="scientific">Profundicola chukchiensis</name>
    <dbReference type="NCBI Taxonomy" id="2961959"/>
    <lineage>
        <taxon>Bacteria</taxon>
        <taxon>Pseudomonadati</taxon>
        <taxon>Bacteroidota</taxon>
        <taxon>Flavobacteriia</taxon>
        <taxon>Flavobacteriales</taxon>
        <taxon>Weeksellaceae</taxon>
        <taxon>Profundicola</taxon>
    </lineage>
</organism>
<dbReference type="InterPro" id="IPR010372">
    <property type="entry name" value="DNA_pol3_delta_N"/>
</dbReference>
<feature type="domain" description="DNA polymerase III delta subunit-like C-terminal" evidence="10">
    <location>
        <begin position="211"/>
        <end position="313"/>
    </location>
</feature>
<evidence type="ECO:0000313" key="11">
    <source>
        <dbReference type="EMBL" id="MDG4945983.1"/>
    </source>
</evidence>
<dbReference type="Gene3D" id="1.10.8.60">
    <property type="match status" value="1"/>
</dbReference>
<evidence type="ECO:0000256" key="4">
    <source>
        <dbReference type="ARBA" id="ARBA00022695"/>
    </source>
</evidence>